<sequence>CNVLHQNCTFMPQNSSSTYYQSVSSRTTSRQRSTTKSSSLADFDEFSENLKRAALILAGIALCLGIFRVCLMLCKSRSRNNSISDHHLPPTRSNVSTIEQHQFKPDLPPEYAEAIANIEHDSNKLPSYDELPYDQRQEQHVYNNDGFISTQM</sequence>
<dbReference type="EMBL" id="CAJOAY010027771">
    <property type="protein sequence ID" value="CAF4401200.1"/>
    <property type="molecule type" value="Genomic_DNA"/>
</dbReference>
<evidence type="ECO:0000313" key="3">
    <source>
        <dbReference type="Proteomes" id="UP000663881"/>
    </source>
</evidence>
<comment type="caution">
    <text evidence="2">The sequence shown here is derived from an EMBL/GenBank/DDBJ whole genome shotgun (WGS) entry which is preliminary data.</text>
</comment>
<name>A0A820P1M8_9BILA</name>
<accession>A0A820P1M8</accession>
<feature type="transmembrane region" description="Helical" evidence="1">
    <location>
        <begin position="53"/>
        <end position="74"/>
    </location>
</feature>
<reference evidence="2" key="1">
    <citation type="submission" date="2021-02" db="EMBL/GenBank/DDBJ databases">
        <authorList>
            <person name="Nowell W R."/>
        </authorList>
    </citation>
    <scope>NUCLEOTIDE SEQUENCE</scope>
</reference>
<keyword evidence="1" id="KW-0472">Membrane</keyword>
<dbReference type="AlphaFoldDB" id="A0A820P1M8"/>
<proteinExistence type="predicted"/>
<organism evidence="2 3">
    <name type="scientific">Adineta steineri</name>
    <dbReference type="NCBI Taxonomy" id="433720"/>
    <lineage>
        <taxon>Eukaryota</taxon>
        <taxon>Metazoa</taxon>
        <taxon>Spiralia</taxon>
        <taxon>Gnathifera</taxon>
        <taxon>Rotifera</taxon>
        <taxon>Eurotatoria</taxon>
        <taxon>Bdelloidea</taxon>
        <taxon>Adinetida</taxon>
        <taxon>Adinetidae</taxon>
        <taxon>Adineta</taxon>
    </lineage>
</organism>
<evidence type="ECO:0000313" key="2">
    <source>
        <dbReference type="EMBL" id="CAF4401200.1"/>
    </source>
</evidence>
<dbReference type="Proteomes" id="UP000663881">
    <property type="component" value="Unassembled WGS sequence"/>
</dbReference>
<keyword evidence="1" id="KW-1133">Transmembrane helix</keyword>
<feature type="non-terminal residue" evidence="2">
    <location>
        <position position="1"/>
    </location>
</feature>
<gene>
    <name evidence="2" type="ORF">OKA104_LOCUS51410</name>
</gene>
<evidence type="ECO:0000256" key="1">
    <source>
        <dbReference type="SAM" id="Phobius"/>
    </source>
</evidence>
<protein>
    <submittedName>
        <fullName evidence="2">Uncharacterized protein</fullName>
    </submittedName>
</protein>
<keyword evidence="1" id="KW-0812">Transmembrane</keyword>